<dbReference type="PANTHER" id="PTHR12526:SF635">
    <property type="entry name" value="GLYCOSYL TRANSFERASE GROUP 1"/>
    <property type="match status" value="1"/>
</dbReference>
<dbReference type="Pfam" id="PF13692">
    <property type="entry name" value="Glyco_trans_1_4"/>
    <property type="match status" value="1"/>
</dbReference>
<proteinExistence type="predicted"/>
<keyword evidence="3" id="KW-1185">Reference proteome</keyword>
<organism evidence="2 3">
    <name type="scientific">Paracoccus sanguinis</name>
    <dbReference type="NCBI Taxonomy" id="1545044"/>
    <lineage>
        <taxon>Bacteria</taxon>
        <taxon>Pseudomonadati</taxon>
        <taxon>Pseudomonadota</taxon>
        <taxon>Alphaproteobacteria</taxon>
        <taxon>Rhodobacterales</taxon>
        <taxon>Paracoccaceae</taxon>
        <taxon>Paracoccus</taxon>
    </lineage>
</organism>
<evidence type="ECO:0000313" key="2">
    <source>
        <dbReference type="EMBL" id="SDW35513.1"/>
    </source>
</evidence>
<name>A0A1H2SV17_9RHOB</name>
<dbReference type="InterPro" id="IPR017853">
    <property type="entry name" value="GH"/>
</dbReference>
<reference evidence="3" key="1">
    <citation type="submission" date="2016-10" db="EMBL/GenBank/DDBJ databases">
        <authorList>
            <person name="Varghese N."/>
            <person name="Submissions S."/>
        </authorList>
    </citation>
    <scope>NUCLEOTIDE SEQUENCE [LARGE SCALE GENOMIC DNA]</scope>
    <source>
        <strain evidence="3">DSM 29303</strain>
    </source>
</reference>
<evidence type="ECO:0000256" key="1">
    <source>
        <dbReference type="SAM" id="MobiDB-lite"/>
    </source>
</evidence>
<gene>
    <name evidence="2" type="ORF">SAMN05444276_101749</name>
</gene>
<dbReference type="Gene3D" id="3.40.50.2000">
    <property type="entry name" value="Glycogen Phosphorylase B"/>
    <property type="match status" value="2"/>
</dbReference>
<evidence type="ECO:0000313" key="3">
    <source>
        <dbReference type="Proteomes" id="UP000182944"/>
    </source>
</evidence>
<protein>
    <submittedName>
        <fullName evidence="2">Glycosyltransferase involved in cell wall bisynthesis</fullName>
    </submittedName>
</protein>
<accession>A0A1H2SV17</accession>
<dbReference type="GO" id="GO:0016757">
    <property type="term" value="F:glycosyltransferase activity"/>
    <property type="evidence" value="ECO:0007669"/>
    <property type="project" value="TreeGrafter"/>
</dbReference>
<dbReference type="STRING" id="1545044.SAMN05444276_101749"/>
<feature type="region of interest" description="Disordered" evidence="1">
    <location>
        <begin position="1"/>
        <end position="42"/>
    </location>
</feature>
<dbReference type="EMBL" id="FNNA01000001">
    <property type="protein sequence ID" value="SDW35513.1"/>
    <property type="molecule type" value="Genomic_DNA"/>
</dbReference>
<sequence length="795" mass="86571">MNEHRPLTEAEAAQLTPAPASADTQPAHHGAGAPSQRELDDRAAAAALADGRIPEPHPDAGKIRILWVFAWLVVGGEETEVRLLARTLDRTRYRIDVIPCFRKEGMPDLSHEQLRALGVHVDTTAYGLSFEDTIDYLRRKIAGADIVVSSQNVADIYPALDRLALRPPLIEHGGLVSEALAGPKHHTARYVGVCDSIRAAAAGRMADRPQHALEIPSMVDLAEFDPAARAPMRAALGVAEGELLIGWVGRLDRKKRVEDFIAAALSLSDLPQARFVVVGGPDAFMPEYADELRRLAAPLGDRIIFTGDRKDVPELLAAMDVFCWLSRGEGMPHVIAEAGAAGLPVIATPDNGALQQITDGQTGLFVPHEDPAAVAAAIRRLAGDAALRARLGAGLRAHVVASYSAEVVVPQWERLFTEVLAEQPPAPPPATFDSFVLGGWESSTHRRRDGRRLDVLAATGHDTHAAQDYAQLEGLGIRACRDAARWHLIETAPGRYDFASLTPMVEAARDGGSQIVWDLLHYGWPDDLDIWSPAFVTRFAAFARAVGQHVRGLTDAVPFWCPVNEVSFFSWAGGDARYLNPFAAGRGFELKVQLARAWLAAAAELRGIDPRARFLMAEPLIAIHHAGWTGRPLWEAHGWHDAQFQAFDLISGRIWPQIGGGEEWLDLVGVNYYFNNQWIHGGLPIDVDDPIYRPLSDLLVEVAARYDRPLVIAETGTEGHRRGAWLDYVMAETARARRRGARVEGLCLYPVANHPGWDDDRLCPNGLMGHNPAGGARTLDPGLAAALARWQAGPA</sequence>
<dbReference type="CDD" id="cd03801">
    <property type="entry name" value="GT4_PimA-like"/>
    <property type="match status" value="1"/>
</dbReference>
<dbReference type="Proteomes" id="UP000182944">
    <property type="component" value="Unassembled WGS sequence"/>
</dbReference>
<dbReference type="AlphaFoldDB" id="A0A1H2SV17"/>
<keyword evidence="2" id="KW-0808">Transferase</keyword>
<dbReference type="RefSeq" id="WP_081969154.1">
    <property type="nucleotide sequence ID" value="NZ_FNNA01000001.1"/>
</dbReference>
<dbReference type="PANTHER" id="PTHR12526">
    <property type="entry name" value="GLYCOSYLTRANSFERASE"/>
    <property type="match status" value="1"/>
</dbReference>
<dbReference type="Gene3D" id="3.20.20.80">
    <property type="entry name" value="Glycosidases"/>
    <property type="match status" value="1"/>
</dbReference>
<dbReference type="SUPFAM" id="SSF51445">
    <property type="entry name" value="(Trans)glycosidases"/>
    <property type="match status" value="1"/>
</dbReference>
<dbReference type="SUPFAM" id="SSF53756">
    <property type="entry name" value="UDP-Glycosyltransferase/glycogen phosphorylase"/>
    <property type="match status" value="1"/>
</dbReference>
<dbReference type="OrthoDB" id="9816564at2"/>